<evidence type="ECO:0000256" key="3">
    <source>
        <dbReference type="ARBA" id="ARBA00023002"/>
    </source>
</evidence>
<sequence>MRKPILSLLLFLSTTALFAANPGSIYDFTIKSIDNQPVSLKSYSGKVVLLVNVASKCGFTPQYAGLEALYEKYKDRGFVIIGVPANNFAQQEPGTNEEIKTFCSRKYNVTFPMMSKVSVLGDDKTPLYQFLTDKSTDPKFGGDIKWNFTKFLFDRNGNPVARFEPAVTPDSPEVHSAIESALGK</sequence>
<comment type="similarity">
    <text evidence="1 5">Belongs to the glutathione peroxidase family.</text>
</comment>
<dbReference type="EMBL" id="CP121196">
    <property type="protein sequence ID" value="XBH17929.1"/>
    <property type="molecule type" value="Genomic_DNA"/>
</dbReference>
<feature type="chain" id="PRO_5043493038" description="Glutathione peroxidase" evidence="6">
    <location>
        <begin position="20"/>
        <end position="184"/>
    </location>
</feature>
<dbReference type="InterPro" id="IPR000889">
    <property type="entry name" value="Glutathione_peroxidase"/>
</dbReference>
<organism evidence="8">
    <name type="scientific">Telmatobacter sp. DSM 110680</name>
    <dbReference type="NCBI Taxonomy" id="3036704"/>
    <lineage>
        <taxon>Bacteria</taxon>
        <taxon>Pseudomonadati</taxon>
        <taxon>Acidobacteriota</taxon>
        <taxon>Terriglobia</taxon>
        <taxon>Terriglobales</taxon>
        <taxon>Acidobacteriaceae</taxon>
        <taxon>Telmatobacter</taxon>
    </lineage>
</organism>
<dbReference type="PRINTS" id="PR01011">
    <property type="entry name" value="GLUTPROXDASE"/>
</dbReference>
<dbReference type="PANTHER" id="PTHR11592:SF78">
    <property type="entry name" value="GLUTATHIONE PEROXIDASE"/>
    <property type="match status" value="1"/>
</dbReference>
<proteinExistence type="inferred from homology"/>
<dbReference type="InterPro" id="IPR013766">
    <property type="entry name" value="Thioredoxin_domain"/>
</dbReference>
<evidence type="ECO:0000256" key="1">
    <source>
        <dbReference type="ARBA" id="ARBA00006926"/>
    </source>
</evidence>
<dbReference type="Pfam" id="PF00255">
    <property type="entry name" value="GSHPx"/>
    <property type="match status" value="1"/>
</dbReference>
<dbReference type="PROSITE" id="PS00460">
    <property type="entry name" value="GLUTATHIONE_PEROXID_1"/>
    <property type="match status" value="1"/>
</dbReference>
<dbReference type="FunFam" id="3.40.30.10:FF:000010">
    <property type="entry name" value="Glutathione peroxidase"/>
    <property type="match status" value="1"/>
</dbReference>
<dbReference type="Gene3D" id="3.40.30.10">
    <property type="entry name" value="Glutaredoxin"/>
    <property type="match status" value="1"/>
</dbReference>
<dbReference type="InterPro" id="IPR029759">
    <property type="entry name" value="GPX_AS"/>
</dbReference>
<accession>A0AAU7DJA4</accession>
<evidence type="ECO:0000256" key="5">
    <source>
        <dbReference type="RuleBase" id="RU000499"/>
    </source>
</evidence>
<feature type="active site" evidence="4">
    <location>
        <position position="57"/>
    </location>
</feature>
<feature type="domain" description="Thioredoxin" evidence="7">
    <location>
        <begin position="19"/>
        <end position="183"/>
    </location>
</feature>
<protein>
    <recommendedName>
        <fullName evidence="5">Glutathione peroxidase</fullName>
    </recommendedName>
</protein>
<keyword evidence="3 5" id="KW-0560">Oxidoreductase</keyword>
<dbReference type="SUPFAM" id="SSF52833">
    <property type="entry name" value="Thioredoxin-like"/>
    <property type="match status" value="1"/>
</dbReference>
<dbReference type="GO" id="GO:0034599">
    <property type="term" value="P:cellular response to oxidative stress"/>
    <property type="evidence" value="ECO:0007669"/>
    <property type="project" value="TreeGrafter"/>
</dbReference>
<dbReference type="AlphaFoldDB" id="A0AAU7DJA4"/>
<evidence type="ECO:0000256" key="6">
    <source>
        <dbReference type="SAM" id="SignalP"/>
    </source>
</evidence>
<dbReference type="CDD" id="cd00340">
    <property type="entry name" value="GSH_Peroxidase"/>
    <property type="match status" value="1"/>
</dbReference>
<gene>
    <name evidence="8" type="ORF">P8935_01035</name>
</gene>
<dbReference type="PROSITE" id="PS51355">
    <property type="entry name" value="GLUTATHIONE_PEROXID_3"/>
    <property type="match status" value="1"/>
</dbReference>
<feature type="signal peptide" evidence="6">
    <location>
        <begin position="1"/>
        <end position="19"/>
    </location>
</feature>
<dbReference type="PANTHER" id="PTHR11592">
    <property type="entry name" value="GLUTATHIONE PEROXIDASE"/>
    <property type="match status" value="1"/>
</dbReference>
<keyword evidence="6" id="KW-0732">Signal</keyword>
<evidence type="ECO:0000256" key="2">
    <source>
        <dbReference type="ARBA" id="ARBA00022559"/>
    </source>
</evidence>
<dbReference type="GO" id="GO:0004601">
    <property type="term" value="F:peroxidase activity"/>
    <property type="evidence" value="ECO:0007669"/>
    <property type="project" value="UniProtKB-KW"/>
</dbReference>
<dbReference type="PROSITE" id="PS51352">
    <property type="entry name" value="THIOREDOXIN_2"/>
    <property type="match status" value="1"/>
</dbReference>
<dbReference type="InterPro" id="IPR036249">
    <property type="entry name" value="Thioredoxin-like_sf"/>
</dbReference>
<dbReference type="PIRSF" id="PIRSF000303">
    <property type="entry name" value="Glutathion_perox"/>
    <property type="match status" value="1"/>
</dbReference>
<keyword evidence="2 5" id="KW-0575">Peroxidase</keyword>
<evidence type="ECO:0000256" key="4">
    <source>
        <dbReference type="PIRSR" id="PIRSR000303-1"/>
    </source>
</evidence>
<evidence type="ECO:0000313" key="8">
    <source>
        <dbReference type="EMBL" id="XBH17929.1"/>
    </source>
</evidence>
<reference evidence="8" key="1">
    <citation type="submission" date="2023-03" db="EMBL/GenBank/DDBJ databases">
        <title>Edaphobacter sp.</title>
        <authorList>
            <person name="Huber K.J."/>
            <person name="Papendorf J."/>
            <person name="Pilke C."/>
            <person name="Bunk B."/>
            <person name="Sproeer C."/>
            <person name="Pester M."/>
        </authorList>
    </citation>
    <scope>NUCLEOTIDE SEQUENCE</scope>
    <source>
        <strain evidence="8">DSM 110680</strain>
    </source>
</reference>
<name>A0AAU7DJA4_9BACT</name>
<evidence type="ECO:0000259" key="7">
    <source>
        <dbReference type="PROSITE" id="PS51352"/>
    </source>
</evidence>